<evidence type="ECO:0000313" key="1">
    <source>
        <dbReference type="EMBL" id="ABS45694.1"/>
    </source>
</evidence>
<dbReference type="EMBL" id="CP000719">
    <property type="protein sequence ID" value="ABS45694.1"/>
    <property type="molecule type" value="Genomic_DNA"/>
</dbReference>
<sequence>MALFENASSDLNKKLAHQVLIENQIKSYTNLLTFFEQRLNVHGYEFAYRSKGITIIDLPPEIYATVATEVFGEFLKDGNNQSIFHSFFQVKKSIFRLRADEFLDGIMRVLSRSAIVIIEYDKPEGVTYQDEISDEECSLMNKHMLSASTEGGGDSTGTHSSLLMKY</sequence>
<proteinExistence type="predicted"/>
<organism evidence="1 2">
    <name type="scientific">Yersinia pseudotuberculosis serotype O:1b (strain IP 31758)</name>
    <dbReference type="NCBI Taxonomy" id="349747"/>
    <lineage>
        <taxon>Bacteria</taxon>
        <taxon>Pseudomonadati</taxon>
        <taxon>Pseudomonadota</taxon>
        <taxon>Gammaproteobacteria</taxon>
        <taxon>Enterobacterales</taxon>
        <taxon>Yersiniaceae</taxon>
        <taxon>Yersinia</taxon>
    </lineage>
</organism>
<dbReference type="RefSeq" id="WP_011988538.1">
    <property type="nucleotide sequence ID" value="NC_009705.1"/>
</dbReference>
<dbReference type="AlphaFoldDB" id="A0A0U1QTI5"/>
<reference evidence="1 2" key="1">
    <citation type="journal article" date="2007" name="PLoS Genet.">
        <title>The complete genome sequence of Yersinia pseudotuberculosis IP31758, the causative agent of Far East scarlet-like fever.</title>
        <authorList>
            <person name="Eppinger M."/>
            <person name="Rosovitz M.J."/>
            <person name="Fricke W.F."/>
            <person name="Rasko D.A."/>
            <person name="Kokorina G."/>
            <person name="Fayolle C."/>
            <person name="Lindler L.E."/>
            <person name="Carniel E."/>
            <person name="Ravel J."/>
        </authorList>
    </citation>
    <scope>NUCLEOTIDE SEQUENCE [LARGE SCALE GENOMIC DNA]</scope>
    <source>
        <strain evidence="1 2">IP 31758</strain>
        <plasmid evidence="2">Plasmid plasmid_153kb</plasmid>
    </source>
</reference>
<name>A0A0U1QTI5_YERP3</name>
<evidence type="ECO:0000313" key="2">
    <source>
        <dbReference type="Proteomes" id="UP000002412"/>
    </source>
</evidence>
<keyword evidence="1" id="KW-0614">Plasmid</keyword>
<protein>
    <submittedName>
        <fullName evidence="1">Uncharacterized protein</fullName>
    </submittedName>
</protein>
<dbReference type="KEGG" id="ypi:YpsIP31758_B0035"/>
<dbReference type="HOGENOM" id="CLU_1602075_0_0_6"/>
<dbReference type="Proteomes" id="UP000002412">
    <property type="component" value="Plasmid p_153kb"/>
</dbReference>
<accession>A0A0U1QTI5</accession>
<geneLocation type="plasmid" evidence="2">
    <name>plasmid_153kb</name>
</geneLocation>
<gene>
    <name evidence="1" type="ordered locus">YpsIP31758_B0035</name>
</gene>